<dbReference type="EMBL" id="SZYD01000013">
    <property type="protein sequence ID" value="KAD4384168.1"/>
    <property type="molecule type" value="Genomic_DNA"/>
</dbReference>
<organism evidence="1 2">
    <name type="scientific">Mikania micrantha</name>
    <name type="common">bitter vine</name>
    <dbReference type="NCBI Taxonomy" id="192012"/>
    <lineage>
        <taxon>Eukaryota</taxon>
        <taxon>Viridiplantae</taxon>
        <taxon>Streptophyta</taxon>
        <taxon>Embryophyta</taxon>
        <taxon>Tracheophyta</taxon>
        <taxon>Spermatophyta</taxon>
        <taxon>Magnoliopsida</taxon>
        <taxon>eudicotyledons</taxon>
        <taxon>Gunneridae</taxon>
        <taxon>Pentapetalae</taxon>
        <taxon>asterids</taxon>
        <taxon>campanulids</taxon>
        <taxon>Asterales</taxon>
        <taxon>Asteraceae</taxon>
        <taxon>Asteroideae</taxon>
        <taxon>Heliantheae alliance</taxon>
        <taxon>Eupatorieae</taxon>
        <taxon>Mikania</taxon>
    </lineage>
</organism>
<dbReference type="AlphaFoldDB" id="A0A5N6N4J0"/>
<evidence type="ECO:0000313" key="1">
    <source>
        <dbReference type="EMBL" id="KAD4384168.1"/>
    </source>
</evidence>
<comment type="caution">
    <text evidence="1">The sequence shown here is derived from an EMBL/GenBank/DDBJ whole genome shotgun (WGS) entry which is preliminary data.</text>
</comment>
<proteinExistence type="predicted"/>
<keyword evidence="2" id="KW-1185">Reference proteome</keyword>
<reference evidence="1 2" key="1">
    <citation type="submission" date="2019-05" db="EMBL/GenBank/DDBJ databases">
        <title>Mikania micrantha, genome provides insights into the molecular mechanism of rapid growth.</title>
        <authorList>
            <person name="Liu B."/>
        </authorList>
    </citation>
    <scope>NUCLEOTIDE SEQUENCE [LARGE SCALE GENOMIC DNA]</scope>
    <source>
        <strain evidence="1">NLD-2019</strain>
        <tissue evidence="1">Leaf</tissue>
    </source>
</reference>
<name>A0A5N6N4J0_9ASTR</name>
<accession>A0A5N6N4J0</accession>
<sequence>MLKEETTMVLYLFQQNHVWARITTDNTVGAAMLNEDTEQRHVADHIVVASLGVLKAGIFSNNSGLLENPKIPWRIRGATSLLLLSAQRQGNKRAAGITAIFENSIVIHRIHESEELGHRSNITFPESSSQRLFDCIVVEIEGTWKPLTRSRLHASVQESLNRQPRVRRSSVHHWFKSYVVHGFTFDCSTHRLVVWYTSPVHRLCRVLTAVRKFTRATDCRGSL</sequence>
<gene>
    <name evidence="1" type="ORF">E3N88_24336</name>
</gene>
<protein>
    <submittedName>
        <fullName evidence="1">Uncharacterized protein</fullName>
    </submittedName>
</protein>
<dbReference type="Proteomes" id="UP000326396">
    <property type="component" value="Linkage Group LG3"/>
</dbReference>
<evidence type="ECO:0000313" key="2">
    <source>
        <dbReference type="Proteomes" id="UP000326396"/>
    </source>
</evidence>